<keyword evidence="2" id="KW-1185">Reference proteome</keyword>
<name>A0A9N7MIG0_STRHE</name>
<dbReference type="Proteomes" id="UP001153555">
    <property type="component" value="Unassembled WGS sequence"/>
</dbReference>
<protein>
    <submittedName>
        <fullName evidence="1">Agamous-like MADS-box protein AGL16</fullName>
    </submittedName>
</protein>
<dbReference type="EMBL" id="CACSLK010001140">
    <property type="protein sequence ID" value="CAA0807381.1"/>
    <property type="molecule type" value="Genomic_DNA"/>
</dbReference>
<accession>A0A9N7MIG0</accession>
<evidence type="ECO:0000313" key="1">
    <source>
        <dbReference type="EMBL" id="CAA0807381.1"/>
    </source>
</evidence>
<comment type="caution">
    <text evidence="1">The sequence shown here is derived from an EMBL/GenBank/DDBJ whole genome shotgun (WGS) entry which is preliminary data.</text>
</comment>
<dbReference type="AlphaFoldDB" id="A0A9N7MIG0"/>
<sequence>MIQRENIELHKKINLLLEENAKLQKKVYGHVTSTINNERNLNAPINLELSQPQHQKNEAPEVVELGFRHAAMTLAQGTQANTLFRQASMTLAQGTMATNTLF</sequence>
<organism evidence="1 2">
    <name type="scientific">Striga hermonthica</name>
    <name type="common">Purple witchweed</name>
    <name type="synonym">Buchnera hermonthica</name>
    <dbReference type="NCBI Taxonomy" id="68872"/>
    <lineage>
        <taxon>Eukaryota</taxon>
        <taxon>Viridiplantae</taxon>
        <taxon>Streptophyta</taxon>
        <taxon>Embryophyta</taxon>
        <taxon>Tracheophyta</taxon>
        <taxon>Spermatophyta</taxon>
        <taxon>Magnoliopsida</taxon>
        <taxon>eudicotyledons</taxon>
        <taxon>Gunneridae</taxon>
        <taxon>Pentapetalae</taxon>
        <taxon>asterids</taxon>
        <taxon>lamiids</taxon>
        <taxon>Lamiales</taxon>
        <taxon>Orobanchaceae</taxon>
        <taxon>Buchnereae</taxon>
        <taxon>Striga</taxon>
    </lineage>
</organism>
<dbReference type="OrthoDB" id="1898716at2759"/>
<proteinExistence type="predicted"/>
<evidence type="ECO:0000313" key="2">
    <source>
        <dbReference type="Proteomes" id="UP001153555"/>
    </source>
</evidence>
<gene>
    <name evidence="1" type="ORF">SHERM_10114</name>
</gene>
<reference evidence="1" key="1">
    <citation type="submission" date="2019-12" db="EMBL/GenBank/DDBJ databases">
        <authorList>
            <person name="Scholes J."/>
        </authorList>
    </citation>
    <scope>NUCLEOTIDE SEQUENCE</scope>
</reference>